<keyword evidence="2" id="KW-1185">Reference proteome</keyword>
<organism evidence="1 2">
    <name type="scientific">Advenella faeciporci</name>
    <dbReference type="NCBI Taxonomy" id="797535"/>
    <lineage>
        <taxon>Bacteria</taxon>
        <taxon>Pseudomonadati</taxon>
        <taxon>Pseudomonadota</taxon>
        <taxon>Betaproteobacteria</taxon>
        <taxon>Burkholderiales</taxon>
        <taxon>Alcaligenaceae</taxon>
    </lineage>
</organism>
<accession>A0A918JQP5</accession>
<gene>
    <name evidence="1" type="ORF">GCM10011450_24950</name>
</gene>
<reference evidence="1" key="2">
    <citation type="submission" date="2020-09" db="EMBL/GenBank/DDBJ databases">
        <authorList>
            <person name="Sun Q."/>
            <person name="Kim S."/>
        </authorList>
    </citation>
    <scope>NUCLEOTIDE SEQUENCE</scope>
    <source>
        <strain evidence="1">KCTC 23732</strain>
    </source>
</reference>
<dbReference type="AlphaFoldDB" id="A0A918JQP5"/>
<reference evidence="1" key="1">
    <citation type="journal article" date="2014" name="Int. J. Syst. Evol. Microbiol.">
        <title>Complete genome sequence of Corynebacterium casei LMG S-19264T (=DSM 44701T), isolated from a smear-ripened cheese.</title>
        <authorList>
            <consortium name="US DOE Joint Genome Institute (JGI-PGF)"/>
            <person name="Walter F."/>
            <person name="Albersmeier A."/>
            <person name="Kalinowski J."/>
            <person name="Ruckert C."/>
        </authorList>
    </citation>
    <scope>NUCLEOTIDE SEQUENCE</scope>
    <source>
        <strain evidence="1">KCTC 23732</strain>
    </source>
</reference>
<evidence type="ECO:0000313" key="2">
    <source>
        <dbReference type="Proteomes" id="UP000608345"/>
    </source>
</evidence>
<proteinExistence type="predicted"/>
<evidence type="ECO:0000313" key="1">
    <source>
        <dbReference type="EMBL" id="GGW93965.1"/>
    </source>
</evidence>
<sequence>MLGASLGALVGLEPPRRFAPPLRRRGIVGGFVGRFGWSGTTPSLRATPPQEGNYIGMLAMVW</sequence>
<comment type="caution">
    <text evidence="1">The sequence shown here is derived from an EMBL/GenBank/DDBJ whole genome shotgun (WGS) entry which is preliminary data.</text>
</comment>
<protein>
    <submittedName>
        <fullName evidence="1">Uncharacterized protein</fullName>
    </submittedName>
</protein>
<dbReference type="EMBL" id="BMYS01000021">
    <property type="protein sequence ID" value="GGW93965.1"/>
    <property type="molecule type" value="Genomic_DNA"/>
</dbReference>
<dbReference type="Proteomes" id="UP000608345">
    <property type="component" value="Unassembled WGS sequence"/>
</dbReference>
<name>A0A918JQP5_9BURK</name>